<evidence type="ECO:0000256" key="4">
    <source>
        <dbReference type="ARBA" id="ARBA00022729"/>
    </source>
</evidence>
<dbReference type="GO" id="GO:0012505">
    <property type="term" value="C:endomembrane system"/>
    <property type="evidence" value="ECO:0007669"/>
    <property type="project" value="UniProtKB-ARBA"/>
</dbReference>
<dbReference type="InterPro" id="IPR008979">
    <property type="entry name" value="Galactose-bd-like_sf"/>
</dbReference>
<reference evidence="11" key="1">
    <citation type="journal article" date="2021" name="Genome Biol. Evol.">
        <title>A High-Quality Reference Genome for a Parasitic Bivalve with Doubly Uniparental Inheritance (Bivalvia: Unionida).</title>
        <authorList>
            <person name="Smith C.H."/>
        </authorList>
    </citation>
    <scope>NUCLEOTIDE SEQUENCE</scope>
    <source>
        <strain evidence="11">CHS0354</strain>
    </source>
</reference>
<evidence type="ECO:0000313" key="11">
    <source>
        <dbReference type="EMBL" id="KAK3603982.1"/>
    </source>
</evidence>
<dbReference type="Pfam" id="PF01483">
    <property type="entry name" value="P_proprotein"/>
    <property type="match status" value="1"/>
</dbReference>
<dbReference type="PANTHER" id="PTHR42884">
    <property type="entry name" value="PROPROTEIN CONVERTASE SUBTILISIN/KEXIN-RELATED"/>
    <property type="match status" value="1"/>
</dbReference>
<name>A0AAE0T563_9BIVA</name>
<dbReference type="InterPro" id="IPR022398">
    <property type="entry name" value="Peptidase_S8_His-AS"/>
</dbReference>
<dbReference type="Pfam" id="PF00082">
    <property type="entry name" value="Peptidase_S8"/>
    <property type="match status" value="1"/>
</dbReference>
<evidence type="ECO:0000313" key="12">
    <source>
        <dbReference type="Proteomes" id="UP001195483"/>
    </source>
</evidence>
<dbReference type="GO" id="GO:0016020">
    <property type="term" value="C:membrane"/>
    <property type="evidence" value="ECO:0007669"/>
    <property type="project" value="TreeGrafter"/>
</dbReference>
<dbReference type="GO" id="GO:0005737">
    <property type="term" value="C:cytoplasm"/>
    <property type="evidence" value="ECO:0007669"/>
    <property type="project" value="UniProtKB-ARBA"/>
</dbReference>
<dbReference type="Gene3D" id="3.40.50.200">
    <property type="entry name" value="Peptidase S8/S53 domain"/>
    <property type="match status" value="1"/>
</dbReference>
<comment type="similarity">
    <text evidence="1">Belongs to the peptidase S8 family. Furin subfamily.</text>
</comment>
<dbReference type="GO" id="GO:0016485">
    <property type="term" value="P:protein processing"/>
    <property type="evidence" value="ECO:0007669"/>
    <property type="project" value="TreeGrafter"/>
</dbReference>
<feature type="domain" description="P/Homo B" evidence="10">
    <location>
        <begin position="564"/>
        <end position="700"/>
    </location>
</feature>
<keyword evidence="12" id="KW-1185">Reference proteome</keyword>
<dbReference type="InterPro" id="IPR002884">
    <property type="entry name" value="P_dom"/>
</dbReference>
<dbReference type="Gene3D" id="2.60.120.260">
    <property type="entry name" value="Galactose-binding domain-like"/>
    <property type="match status" value="1"/>
</dbReference>
<dbReference type="AlphaFoldDB" id="A0AAE0T563"/>
<dbReference type="InterPro" id="IPR034182">
    <property type="entry name" value="Kexin/furin"/>
</dbReference>
<dbReference type="Proteomes" id="UP001195483">
    <property type="component" value="Unassembled WGS sequence"/>
</dbReference>
<dbReference type="PANTHER" id="PTHR42884:SF14">
    <property type="entry name" value="NEUROENDOCRINE CONVERTASE 1"/>
    <property type="match status" value="1"/>
</dbReference>
<keyword evidence="3" id="KW-0165">Cleavage on pair of basic residues</keyword>
<accession>A0AAE0T563</accession>
<keyword evidence="7" id="KW-0106">Calcium</keyword>
<gene>
    <name evidence="11" type="ORF">CHS0354_026777</name>
</gene>
<dbReference type="EMBL" id="JAEAOA010001598">
    <property type="protein sequence ID" value="KAK3603982.1"/>
    <property type="molecule type" value="Genomic_DNA"/>
</dbReference>
<evidence type="ECO:0000256" key="2">
    <source>
        <dbReference type="ARBA" id="ARBA00022670"/>
    </source>
</evidence>
<feature type="active site" description="Charge relay system" evidence="8 9">
    <location>
        <position position="151"/>
    </location>
</feature>
<evidence type="ECO:0000256" key="6">
    <source>
        <dbReference type="ARBA" id="ARBA00022825"/>
    </source>
</evidence>
<keyword evidence="4" id="KW-0732">Signal</keyword>
<reference evidence="11" key="2">
    <citation type="journal article" date="2021" name="Genome Biol. Evol.">
        <title>Developing a high-quality reference genome for a parasitic bivalve with doubly uniparental inheritance (Bivalvia: Unionida).</title>
        <authorList>
            <person name="Smith C.H."/>
        </authorList>
    </citation>
    <scope>NUCLEOTIDE SEQUENCE</scope>
    <source>
        <strain evidence="11">CHS0354</strain>
        <tissue evidence="11">Mantle</tissue>
    </source>
</reference>
<comment type="caution">
    <text evidence="11">The sequence shown here is derived from an EMBL/GenBank/DDBJ whole genome shotgun (WGS) entry which is preliminary data.</text>
</comment>
<reference evidence="11" key="3">
    <citation type="submission" date="2023-05" db="EMBL/GenBank/DDBJ databases">
        <authorList>
            <person name="Smith C.H."/>
        </authorList>
    </citation>
    <scope>NUCLEOTIDE SEQUENCE</scope>
    <source>
        <strain evidence="11">CHS0354</strain>
        <tissue evidence="11">Mantle</tissue>
    </source>
</reference>
<keyword evidence="6 9" id="KW-0720">Serine protease</keyword>
<dbReference type="InterPro" id="IPR023828">
    <property type="entry name" value="Peptidase_S8_Ser-AS"/>
</dbReference>
<evidence type="ECO:0000256" key="9">
    <source>
        <dbReference type="PROSITE-ProRule" id="PRU01240"/>
    </source>
</evidence>
<evidence type="ECO:0000256" key="7">
    <source>
        <dbReference type="ARBA" id="ARBA00022837"/>
    </source>
</evidence>
<dbReference type="PROSITE" id="PS51892">
    <property type="entry name" value="SUBTILASE"/>
    <property type="match status" value="1"/>
</dbReference>
<dbReference type="PROSITE" id="PS00137">
    <property type="entry name" value="SUBTILASE_HIS"/>
    <property type="match status" value="1"/>
</dbReference>
<organism evidence="11 12">
    <name type="scientific">Potamilus streckersoni</name>
    <dbReference type="NCBI Taxonomy" id="2493646"/>
    <lineage>
        <taxon>Eukaryota</taxon>
        <taxon>Metazoa</taxon>
        <taxon>Spiralia</taxon>
        <taxon>Lophotrochozoa</taxon>
        <taxon>Mollusca</taxon>
        <taxon>Bivalvia</taxon>
        <taxon>Autobranchia</taxon>
        <taxon>Heteroconchia</taxon>
        <taxon>Palaeoheterodonta</taxon>
        <taxon>Unionida</taxon>
        <taxon>Unionoidea</taxon>
        <taxon>Unionidae</taxon>
        <taxon>Ambleminae</taxon>
        <taxon>Lampsilini</taxon>
        <taxon>Potamilus</taxon>
    </lineage>
</organism>
<evidence type="ECO:0000256" key="5">
    <source>
        <dbReference type="ARBA" id="ARBA00022801"/>
    </source>
</evidence>
<sequence length="700" mass="76350">MRKCYRIKHRAVFEFYAFLKRPRLPDFIQIFQCQPRVTPDFRHFGLEIVEFFNYRQSCLCCRRPHRRTRYNRSKKILLCRGTPAAYTGNDNSVTYTDTAKNPLTGQQWYLKNTAQTAYSGTVADGTTDINTEYVHNTDNIKGRGVRVLIVDTGLEKHPDLNVSAEISCDYLTGDSDPSPTDSEDHGTSVAGIIGMKDNNNIGGVGIAPRSILGGRNFLADQTLAAYADAMGLLYDGQNMSCCQSDIDIINQSFGFYLTEVPNMDEYEIYNEAYRLGQGGRGGKGFIYVKAAGNGYGKQNCDIDSSFTQVASCEDASFDPTNIAPENILVSAVNASGTLSSYSATGSGIWAAGTGGEFGYSANRIQAKTTNLLLAYSKFEDSRYKPAMVTTDVTGCTKGYSGTNLSTGMLASFSDFDYPWRATTIDSVPLQVLQRYYGANGRLQSSSNSGVQTVADSTSDRDNKNCDYTNSFNGTSSAAPSVSGVVALMLEANPNLTWRDVKHILATTSTKIDPDYAAGQISISGFQLTIEQAWFNNAVGRQFSNRYGFGLVNAKTAVAAAKNYTANSLGTYRNVSSGVISANSGFADTMTGLTGQNAPKSIQLNISQNLTIENLQVRLNITHNNVTYLMLKLRSPSGTENIIYHPYNNFSGEKNMVNFVISSNAFYGERANGTWTLNVYDIKSDGNTVSNISASLSINGH</sequence>
<proteinExistence type="inferred from homology"/>
<keyword evidence="5 9" id="KW-0378">Hydrolase</keyword>
<dbReference type="GO" id="GO:0004252">
    <property type="term" value="F:serine-type endopeptidase activity"/>
    <property type="evidence" value="ECO:0007669"/>
    <property type="project" value="UniProtKB-UniRule"/>
</dbReference>
<dbReference type="InterPro" id="IPR000209">
    <property type="entry name" value="Peptidase_S8/S53_dom"/>
</dbReference>
<evidence type="ECO:0000256" key="1">
    <source>
        <dbReference type="ARBA" id="ARBA00005325"/>
    </source>
</evidence>
<dbReference type="CDD" id="cd04059">
    <property type="entry name" value="Peptidases_S8_Protein_convertases_Kexins_Furin-like"/>
    <property type="match status" value="1"/>
</dbReference>
<evidence type="ECO:0000256" key="3">
    <source>
        <dbReference type="ARBA" id="ARBA00022685"/>
    </source>
</evidence>
<dbReference type="SUPFAM" id="SSF49785">
    <property type="entry name" value="Galactose-binding domain-like"/>
    <property type="match status" value="1"/>
</dbReference>
<dbReference type="PROSITE" id="PS00138">
    <property type="entry name" value="SUBTILASE_SER"/>
    <property type="match status" value="1"/>
</dbReference>
<feature type="active site" description="Charge relay system" evidence="8 9">
    <location>
        <position position="185"/>
    </location>
</feature>
<dbReference type="PRINTS" id="PR00723">
    <property type="entry name" value="SUBTILISIN"/>
</dbReference>
<evidence type="ECO:0000256" key="8">
    <source>
        <dbReference type="PIRSR" id="PIRSR615500-1"/>
    </source>
</evidence>
<evidence type="ECO:0000259" key="10">
    <source>
        <dbReference type="PROSITE" id="PS51829"/>
    </source>
</evidence>
<dbReference type="PROSITE" id="PS51829">
    <property type="entry name" value="P_HOMO_B"/>
    <property type="match status" value="1"/>
</dbReference>
<dbReference type="InterPro" id="IPR036852">
    <property type="entry name" value="Peptidase_S8/S53_dom_sf"/>
</dbReference>
<dbReference type="InterPro" id="IPR015500">
    <property type="entry name" value="Peptidase_S8_subtilisin-rel"/>
</dbReference>
<protein>
    <recommendedName>
        <fullName evidence="10">P/Homo B domain-containing protein</fullName>
    </recommendedName>
</protein>
<keyword evidence="2 9" id="KW-0645">Protease</keyword>
<feature type="active site" description="Charge relay system" evidence="8 9">
    <location>
        <position position="475"/>
    </location>
</feature>
<dbReference type="SUPFAM" id="SSF52743">
    <property type="entry name" value="Subtilisin-like"/>
    <property type="match status" value="1"/>
</dbReference>